<comment type="caution">
    <text evidence="8">The sequence shown here is derived from an EMBL/GenBank/DDBJ whole genome shotgun (WGS) entry which is preliminary data.</text>
</comment>
<proteinExistence type="inferred from homology"/>
<dbReference type="InterPro" id="IPR051401">
    <property type="entry name" value="GtrA_CellWall_Glycosyl"/>
</dbReference>
<dbReference type="GO" id="GO:0005886">
    <property type="term" value="C:plasma membrane"/>
    <property type="evidence" value="ECO:0007669"/>
    <property type="project" value="TreeGrafter"/>
</dbReference>
<dbReference type="PANTHER" id="PTHR38459:SF1">
    <property type="entry name" value="PROPHAGE BACTOPRENOL-LINKED GLUCOSE TRANSLOCASE HOMOLOG"/>
    <property type="match status" value="1"/>
</dbReference>
<comment type="subcellular location">
    <subcellularLocation>
        <location evidence="1">Membrane</location>
        <topology evidence="1">Multi-pass membrane protein</topology>
    </subcellularLocation>
</comment>
<protein>
    <submittedName>
        <fullName evidence="8">GtrA family protein</fullName>
    </submittedName>
</protein>
<feature type="transmembrane region" description="Helical" evidence="6">
    <location>
        <begin position="45"/>
        <end position="63"/>
    </location>
</feature>
<dbReference type="AlphaFoldDB" id="A0A9D9INU8"/>
<evidence type="ECO:0000256" key="2">
    <source>
        <dbReference type="ARBA" id="ARBA00009399"/>
    </source>
</evidence>
<feature type="transmembrane region" description="Helical" evidence="6">
    <location>
        <begin position="12"/>
        <end position="33"/>
    </location>
</feature>
<reference evidence="8" key="1">
    <citation type="submission" date="2020-10" db="EMBL/GenBank/DDBJ databases">
        <authorList>
            <person name="Gilroy R."/>
        </authorList>
    </citation>
    <scope>NUCLEOTIDE SEQUENCE</scope>
    <source>
        <strain evidence="8">6919</strain>
    </source>
</reference>
<evidence type="ECO:0000256" key="3">
    <source>
        <dbReference type="ARBA" id="ARBA00022692"/>
    </source>
</evidence>
<dbReference type="PANTHER" id="PTHR38459">
    <property type="entry name" value="PROPHAGE BACTOPRENOL-LINKED GLUCOSE TRANSLOCASE HOMOLOG"/>
    <property type="match status" value="1"/>
</dbReference>
<evidence type="ECO:0000259" key="7">
    <source>
        <dbReference type="Pfam" id="PF04138"/>
    </source>
</evidence>
<keyword evidence="4 6" id="KW-1133">Transmembrane helix</keyword>
<dbReference type="Pfam" id="PF04138">
    <property type="entry name" value="GtrA_DPMS_TM"/>
    <property type="match status" value="1"/>
</dbReference>
<name>A0A9D9INU8_9BACT</name>
<feature type="transmembrane region" description="Helical" evidence="6">
    <location>
        <begin position="75"/>
        <end position="97"/>
    </location>
</feature>
<evidence type="ECO:0000256" key="1">
    <source>
        <dbReference type="ARBA" id="ARBA00004141"/>
    </source>
</evidence>
<evidence type="ECO:0000256" key="4">
    <source>
        <dbReference type="ARBA" id="ARBA00022989"/>
    </source>
</evidence>
<evidence type="ECO:0000256" key="5">
    <source>
        <dbReference type="ARBA" id="ARBA00023136"/>
    </source>
</evidence>
<evidence type="ECO:0000313" key="8">
    <source>
        <dbReference type="EMBL" id="MBO8475692.1"/>
    </source>
</evidence>
<dbReference type="EMBL" id="JADIMC010000020">
    <property type="protein sequence ID" value="MBO8475692.1"/>
    <property type="molecule type" value="Genomic_DNA"/>
</dbReference>
<keyword evidence="3 6" id="KW-0812">Transmembrane</keyword>
<sequence length="149" mass="16956">MNEAKRTTIQLIKYGIIGVSNTLITLVAFYLLNTIAGLSENFANAVGYILGVINSFIWNRNWVFKTKNNWEKEALLFGVGFLICFGMQFALFNYLLAHTGIKDLEISWMPMKNTGENVAMCISMVVYTLANYCYNRFITFKSKSEKCGK</sequence>
<evidence type="ECO:0000256" key="6">
    <source>
        <dbReference type="SAM" id="Phobius"/>
    </source>
</evidence>
<keyword evidence="5 6" id="KW-0472">Membrane</keyword>
<comment type="similarity">
    <text evidence="2">Belongs to the GtrA family.</text>
</comment>
<feature type="transmembrane region" description="Helical" evidence="6">
    <location>
        <begin position="117"/>
        <end position="134"/>
    </location>
</feature>
<dbReference type="InterPro" id="IPR007267">
    <property type="entry name" value="GtrA_DPMS_TM"/>
</dbReference>
<dbReference type="GO" id="GO:0000271">
    <property type="term" value="P:polysaccharide biosynthetic process"/>
    <property type="evidence" value="ECO:0007669"/>
    <property type="project" value="InterPro"/>
</dbReference>
<gene>
    <name evidence="8" type="ORF">IAB88_01705</name>
</gene>
<evidence type="ECO:0000313" key="9">
    <source>
        <dbReference type="Proteomes" id="UP000823598"/>
    </source>
</evidence>
<feature type="domain" description="GtrA/DPMS transmembrane" evidence="7">
    <location>
        <begin position="13"/>
        <end position="140"/>
    </location>
</feature>
<dbReference type="Proteomes" id="UP000823598">
    <property type="component" value="Unassembled WGS sequence"/>
</dbReference>
<reference evidence="8" key="2">
    <citation type="journal article" date="2021" name="PeerJ">
        <title>Extensive microbial diversity within the chicken gut microbiome revealed by metagenomics and culture.</title>
        <authorList>
            <person name="Gilroy R."/>
            <person name="Ravi A."/>
            <person name="Getino M."/>
            <person name="Pursley I."/>
            <person name="Horton D.L."/>
            <person name="Alikhan N.F."/>
            <person name="Baker D."/>
            <person name="Gharbi K."/>
            <person name="Hall N."/>
            <person name="Watson M."/>
            <person name="Adriaenssens E.M."/>
            <person name="Foster-Nyarko E."/>
            <person name="Jarju S."/>
            <person name="Secka A."/>
            <person name="Antonio M."/>
            <person name="Oren A."/>
            <person name="Chaudhuri R.R."/>
            <person name="La Ragione R."/>
            <person name="Hildebrand F."/>
            <person name="Pallen M.J."/>
        </authorList>
    </citation>
    <scope>NUCLEOTIDE SEQUENCE</scope>
    <source>
        <strain evidence="8">6919</strain>
    </source>
</reference>
<organism evidence="8 9">
    <name type="scientific">Candidatus Limisoma faecipullorum</name>
    <dbReference type="NCBI Taxonomy" id="2840854"/>
    <lineage>
        <taxon>Bacteria</taxon>
        <taxon>Pseudomonadati</taxon>
        <taxon>Bacteroidota</taxon>
        <taxon>Bacteroidia</taxon>
        <taxon>Bacteroidales</taxon>
        <taxon>Candidatus Limisoma</taxon>
    </lineage>
</organism>
<accession>A0A9D9INU8</accession>